<evidence type="ECO:0000313" key="4">
    <source>
        <dbReference type="Proteomes" id="UP000266234"/>
    </source>
</evidence>
<reference evidence="3 4" key="1">
    <citation type="journal article" date="2018" name="PLoS Pathog.">
        <title>Evolution of structural diversity of trichothecenes, a family of toxins produced by plant pathogenic and entomopathogenic fungi.</title>
        <authorList>
            <person name="Proctor R.H."/>
            <person name="McCormick S.P."/>
            <person name="Kim H.S."/>
            <person name="Cardoza R.E."/>
            <person name="Stanley A.M."/>
            <person name="Lindo L."/>
            <person name="Kelly A."/>
            <person name="Brown D.W."/>
            <person name="Lee T."/>
            <person name="Vaughan M.M."/>
            <person name="Alexander N.J."/>
            <person name="Busman M."/>
            <person name="Gutierrez S."/>
        </authorList>
    </citation>
    <scope>NUCLEOTIDE SEQUENCE [LARGE SCALE GENOMIC DNA]</scope>
    <source>
        <strain evidence="3 4">NRRL 20695</strain>
    </source>
</reference>
<organism evidence="3 4">
    <name type="scientific">Fusarium longipes</name>
    <dbReference type="NCBI Taxonomy" id="694270"/>
    <lineage>
        <taxon>Eukaryota</taxon>
        <taxon>Fungi</taxon>
        <taxon>Dikarya</taxon>
        <taxon>Ascomycota</taxon>
        <taxon>Pezizomycotina</taxon>
        <taxon>Sordariomycetes</taxon>
        <taxon>Hypocreomycetidae</taxon>
        <taxon>Hypocreales</taxon>
        <taxon>Nectriaceae</taxon>
        <taxon>Fusarium</taxon>
    </lineage>
</organism>
<dbReference type="OrthoDB" id="5521299at2759"/>
<protein>
    <recommendedName>
        <fullName evidence="2">LYR motif-containing protein Cup1-like N-terminal domain-containing protein</fullName>
    </recommendedName>
</protein>
<dbReference type="Proteomes" id="UP000266234">
    <property type="component" value="Unassembled WGS sequence"/>
</dbReference>
<dbReference type="EMBL" id="PXOG01000035">
    <property type="protein sequence ID" value="RGP80146.1"/>
    <property type="molecule type" value="Genomic_DNA"/>
</dbReference>
<feature type="compositionally biased region" description="Basic and acidic residues" evidence="1">
    <location>
        <begin position="138"/>
        <end position="166"/>
    </location>
</feature>
<evidence type="ECO:0000256" key="1">
    <source>
        <dbReference type="SAM" id="MobiDB-lite"/>
    </source>
</evidence>
<dbReference type="AlphaFoldDB" id="A0A395T6R0"/>
<evidence type="ECO:0000313" key="3">
    <source>
        <dbReference type="EMBL" id="RGP80146.1"/>
    </source>
</evidence>
<comment type="caution">
    <text evidence="3">The sequence shown here is derived from an EMBL/GenBank/DDBJ whole genome shotgun (WGS) entry which is preliminary data.</text>
</comment>
<accession>A0A395T6R0</accession>
<proteinExistence type="predicted"/>
<feature type="region of interest" description="Disordered" evidence="1">
    <location>
        <begin position="136"/>
        <end position="177"/>
    </location>
</feature>
<feature type="compositionally biased region" description="Basic and acidic residues" evidence="1">
    <location>
        <begin position="399"/>
        <end position="424"/>
    </location>
</feature>
<name>A0A395T6R0_9HYPO</name>
<dbReference type="Pfam" id="PF20263">
    <property type="entry name" value="LYRM2-like"/>
    <property type="match status" value="1"/>
</dbReference>
<dbReference type="CDD" id="cd20273">
    <property type="entry name" value="Complex1_LYR_unchar"/>
    <property type="match status" value="1"/>
</dbReference>
<dbReference type="InterPro" id="IPR046896">
    <property type="entry name" value="Cup1-like_N"/>
</dbReference>
<gene>
    <name evidence="3" type="ORF">FLONG3_1680</name>
</gene>
<evidence type="ECO:0000259" key="2">
    <source>
        <dbReference type="Pfam" id="PF20263"/>
    </source>
</evidence>
<keyword evidence="4" id="KW-1185">Reference proteome</keyword>
<feature type="domain" description="LYR motif-containing protein Cup1-like N-terminal" evidence="2">
    <location>
        <begin position="17"/>
        <end position="97"/>
    </location>
</feature>
<sequence>MPRPNSNIPNFLPPRHLYRHILRETSYLPPAIRPTITTQVRSKFRSHRRNDPLQDKHRAKGANVLRKLRAANSGHKKWMEEFLMHAFARKGARRRSLISDFIRPEPASDTDALEAMIQDMQGDNKPADEVVAQLAETTIKDDSPPKDKKTERPVDPRSDGKEEGHKKTLVRRGPKPLQPTFYHKWDIPKLTKLLSSQRALQQSVNMSWPRSGIKGLNPDVDTSKTNIWGKPTPERVYQAKRAHFWRRSIPKAMPPLGNDEWDFLGQLANGAQGEEQWKIPERRPAAIPVQVVNSKTKSPTLDWDWESYATQPTSRVERINPLAQFAHVGPDKTDHPYHHHSDRHLKELTPRWFRRAYQRVWQLTPKMKTKSNTGKDVFVWGTFNPGVTSPSRRQLKVFEGVDSKGQVPKDKQPKIPRPEPKVQH</sequence>
<feature type="region of interest" description="Disordered" evidence="1">
    <location>
        <begin position="389"/>
        <end position="424"/>
    </location>
</feature>